<keyword evidence="1" id="KW-0472">Membrane</keyword>
<name>A0A6G0T0L2_APHGL</name>
<comment type="caution">
    <text evidence="2">The sequence shown here is derived from an EMBL/GenBank/DDBJ whole genome shotgun (WGS) entry which is preliminary data.</text>
</comment>
<feature type="non-terminal residue" evidence="2">
    <location>
        <position position="1"/>
    </location>
</feature>
<evidence type="ECO:0000313" key="3">
    <source>
        <dbReference type="Proteomes" id="UP000475862"/>
    </source>
</evidence>
<dbReference type="Proteomes" id="UP000475862">
    <property type="component" value="Unassembled WGS sequence"/>
</dbReference>
<evidence type="ECO:0000256" key="1">
    <source>
        <dbReference type="SAM" id="Phobius"/>
    </source>
</evidence>
<accession>A0A6G0T0L2</accession>
<dbReference type="AlphaFoldDB" id="A0A6G0T0L2"/>
<evidence type="ECO:0000313" key="2">
    <source>
        <dbReference type="EMBL" id="KAE9524176.1"/>
    </source>
</evidence>
<organism evidence="2 3">
    <name type="scientific">Aphis glycines</name>
    <name type="common">Soybean aphid</name>
    <dbReference type="NCBI Taxonomy" id="307491"/>
    <lineage>
        <taxon>Eukaryota</taxon>
        <taxon>Metazoa</taxon>
        <taxon>Ecdysozoa</taxon>
        <taxon>Arthropoda</taxon>
        <taxon>Hexapoda</taxon>
        <taxon>Insecta</taxon>
        <taxon>Pterygota</taxon>
        <taxon>Neoptera</taxon>
        <taxon>Paraneoptera</taxon>
        <taxon>Hemiptera</taxon>
        <taxon>Sternorrhyncha</taxon>
        <taxon>Aphidomorpha</taxon>
        <taxon>Aphidoidea</taxon>
        <taxon>Aphididae</taxon>
        <taxon>Aphidini</taxon>
        <taxon>Aphis</taxon>
        <taxon>Aphis</taxon>
    </lineage>
</organism>
<keyword evidence="1" id="KW-0812">Transmembrane</keyword>
<keyword evidence="3" id="KW-1185">Reference proteome</keyword>
<keyword evidence="1" id="KW-1133">Transmembrane helix</keyword>
<proteinExistence type="predicted"/>
<sequence length="191" mass="22341">HTLFSLKRLWIVYATGALLHTEIALVLLSRTQCSCRYRLNTYCQLIQLFSAYDYGSKAKMCMECTLRVLYFLATLLERDSQYKHNNLLINDTVLRLIWRIQGKDDVSKVFFSKCVTMNHTVGNTNNIIKDKICDLFSSQKLLVKEELTKSSMCFQHLTKIRYFTSQVTLTFILFNVYTLNNKLIHDISNQL</sequence>
<gene>
    <name evidence="2" type="ORF">AGLY_015421</name>
</gene>
<feature type="transmembrane region" description="Helical" evidence="1">
    <location>
        <begin position="9"/>
        <end position="28"/>
    </location>
</feature>
<protein>
    <submittedName>
        <fullName evidence="2">Uncharacterized protein</fullName>
    </submittedName>
</protein>
<dbReference type="EMBL" id="VYZN01000071">
    <property type="protein sequence ID" value="KAE9524176.1"/>
    <property type="molecule type" value="Genomic_DNA"/>
</dbReference>
<reference evidence="2 3" key="1">
    <citation type="submission" date="2019-08" db="EMBL/GenBank/DDBJ databases">
        <title>The genome of the soybean aphid Biotype 1, its phylome, world population structure and adaptation to the North American continent.</title>
        <authorList>
            <person name="Giordano R."/>
            <person name="Donthu R.K."/>
            <person name="Hernandez A.G."/>
            <person name="Wright C.L."/>
            <person name="Zimin A.V."/>
        </authorList>
    </citation>
    <scope>NUCLEOTIDE SEQUENCE [LARGE SCALE GENOMIC DNA]</scope>
    <source>
        <tissue evidence="2">Whole aphids</tissue>
    </source>
</reference>